<keyword evidence="3" id="KW-1185">Reference proteome</keyword>
<sequence>MSTQPGAVTETTTVVPLTAEFPLARVDLLPPEVLADRRFKKTKGWLALAVVGSLALCGGAYAWAAADANAAAEELAVEQARTSELTSEAAQYAEVPAIIATKDRAETALETAMASDIQWYRYLAQMASVTPEGVWFTNVTATANAEGAGASGATGDPLAPVDSVADVVTIGKALSYEDVATWMDRLETVTGYDHVLFSTTTLNDDTADEPYVDFQVSTKVLPEAYSDRYAPKAE</sequence>
<evidence type="ECO:0000313" key="3">
    <source>
        <dbReference type="Proteomes" id="UP001596122"/>
    </source>
</evidence>
<dbReference type="RefSeq" id="WP_340271630.1">
    <property type="nucleotide sequence ID" value="NZ_JBBEOG010000013.1"/>
</dbReference>
<proteinExistence type="predicted"/>
<feature type="transmembrane region" description="Helical" evidence="1">
    <location>
        <begin position="45"/>
        <end position="64"/>
    </location>
</feature>
<reference evidence="3" key="1">
    <citation type="journal article" date="2019" name="Int. J. Syst. Evol. Microbiol.">
        <title>The Global Catalogue of Microorganisms (GCM) 10K type strain sequencing project: providing services to taxonomists for standard genome sequencing and annotation.</title>
        <authorList>
            <consortium name="The Broad Institute Genomics Platform"/>
            <consortium name="The Broad Institute Genome Sequencing Center for Infectious Disease"/>
            <person name="Wu L."/>
            <person name="Ma J."/>
        </authorList>
    </citation>
    <scope>NUCLEOTIDE SEQUENCE [LARGE SCALE GENOMIC DNA]</scope>
    <source>
        <strain evidence="3">CCUG 43114</strain>
    </source>
</reference>
<dbReference type="Proteomes" id="UP001596122">
    <property type="component" value="Unassembled WGS sequence"/>
</dbReference>
<gene>
    <name evidence="2" type="ORF">ACFPJ6_16560</name>
</gene>
<dbReference type="EMBL" id="JBHSLD010000026">
    <property type="protein sequence ID" value="MFC5382379.1"/>
    <property type="molecule type" value="Genomic_DNA"/>
</dbReference>
<organism evidence="2 3">
    <name type="scientific">Aquipuribacter nitratireducens</name>
    <dbReference type="NCBI Taxonomy" id="650104"/>
    <lineage>
        <taxon>Bacteria</taxon>
        <taxon>Bacillati</taxon>
        <taxon>Actinomycetota</taxon>
        <taxon>Actinomycetes</taxon>
        <taxon>Micrococcales</taxon>
        <taxon>Intrasporangiaceae</taxon>
        <taxon>Aquipuribacter</taxon>
    </lineage>
</organism>
<comment type="caution">
    <text evidence="2">The sequence shown here is derived from an EMBL/GenBank/DDBJ whole genome shotgun (WGS) entry which is preliminary data.</text>
</comment>
<keyword evidence="1" id="KW-0812">Transmembrane</keyword>
<evidence type="ECO:0000256" key="1">
    <source>
        <dbReference type="SAM" id="Phobius"/>
    </source>
</evidence>
<accession>A0ABW0GRV6</accession>
<keyword evidence="1" id="KW-1133">Transmembrane helix</keyword>
<keyword evidence="1" id="KW-0472">Membrane</keyword>
<dbReference type="InterPro" id="IPR007813">
    <property type="entry name" value="PilN"/>
</dbReference>
<protein>
    <submittedName>
        <fullName evidence="2">PilN domain-containing protein</fullName>
    </submittedName>
</protein>
<name>A0ABW0GRV6_9MICO</name>
<dbReference type="Pfam" id="PF05137">
    <property type="entry name" value="PilN"/>
    <property type="match status" value="1"/>
</dbReference>
<evidence type="ECO:0000313" key="2">
    <source>
        <dbReference type="EMBL" id="MFC5382379.1"/>
    </source>
</evidence>